<proteinExistence type="predicted"/>
<gene>
    <name evidence="1" type="ORF">Enr8_06200</name>
</gene>
<organism evidence="1 2">
    <name type="scientific">Blastopirellula retiformator</name>
    <dbReference type="NCBI Taxonomy" id="2527970"/>
    <lineage>
        <taxon>Bacteria</taxon>
        <taxon>Pseudomonadati</taxon>
        <taxon>Planctomycetota</taxon>
        <taxon>Planctomycetia</taxon>
        <taxon>Pirellulales</taxon>
        <taxon>Pirellulaceae</taxon>
        <taxon>Blastopirellula</taxon>
    </lineage>
</organism>
<dbReference type="EMBL" id="SJPF01000001">
    <property type="protein sequence ID" value="TWT38926.1"/>
    <property type="molecule type" value="Genomic_DNA"/>
</dbReference>
<name>A0A5C5VJY4_9BACT</name>
<comment type="caution">
    <text evidence="1">The sequence shown here is derived from an EMBL/GenBank/DDBJ whole genome shotgun (WGS) entry which is preliminary data.</text>
</comment>
<dbReference type="AlphaFoldDB" id="A0A5C5VJY4"/>
<accession>A0A5C5VJY4</accession>
<reference evidence="1 2" key="1">
    <citation type="submission" date="2019-02" db="EMBL/GenBank/DDBJ databases">
        <title>Deep-cultivation of Planctomycetes and their phenomic and genomic characterization uncovers novel biology.</title>
        <authorList>
            <person name="Wiegand S."/>
            <person name="Jogler M."/>
            <person name="Boedeker C."/>
            <person name="Pinto D."/>
            <person name="Vollmers J."/>
            <person name="Rivas-Marin E."/>
            <person name="Kohn T."/>
            <person name="Peeters S.H."/>
            <person name="Heuer A."/>
            <person name="Rast P."/>
            <person name="Oberbeckmann S."/>
            <person name="Bunk B."/>
            <person name="Jeske O."/>
            <person name="Meyerdierks A."/>
            <person name="Storesund J.E."/>
            <person name="Kallscheuer N."/>
            <person name="Luecker S."/>
            <person name="Lage O.M."/>
            <person name="Pohl T."/>
            <person name="Merkel B.J."/>
            <person name="Hornburger P."/>
            <person name="Mueller R.-W."/>
            <person name="Bruemmer F."/>
            <person name="Labrenz M."/>
            <person name="Spormann A.M."/>
            <person name="Op Den Camp H."/>
            <person name="Overmann J."/>
            <person name="Amann R."/>
            <person name="Jetten M.S.M."/>
            <person name="Mascher T."/>
            <person name="Medema M.H."/>
            <person name="Devos D.P."/>
            <person name="Kaster A.-K."/>
            <person name="Ovreas L."/>
            <person name="Rohde M."/>
            <person name="Galperin M.Y."/>
            <person name="Jogler C."/>
        </authorList>
    </citation>
    <scope>NUCLEOTIDE SEQUENCE [LARGE SCALE GENOMIC DNA]</scope>
    <source>
        <strain evidence="1 2">Enr8</strain>
    </source>
</reference>
<evidence type="ECO:0000313" key="1">
    <source>
        <dbReference type="EMBL" id="TWT38926.1"/>
    </source>
</evidence>
<keyword evidence="2" id="KW-1185">Reference proteome</keyword>
<sequence>MILQVAIRDIESDRAADAPTRIVWQGQSYRRNRMTQKTIDTRFGQITFRRWFFQNVESGEAGIAPLDLRLGLFAGRMTPAAAEFAGRLAADMPQQAALEVLLERFAIKPGVGTLRRVVADLAERVRTHHDQAAIERLIELIEQARQSEGKHEPLLQVGRDGVLVQTRPCWEEASCGTLAVYDRSRNRLGTVYLGEMPEADQPTMTARLTHVIRGV</sequence>
<dbReference type="RefSeq" id="WP_146429145.1">
    <property type="nucleotide sequence ID" value="NZ_SJPF01000001.1"/>
</dbReference>
<evidence type="ECO:0000313" key="2">
    <source>
        <dbReference type="Proteomes" id="UP000318878"/>
    </source>
</evidence>
<protein>
    <submittedName>
        <fullName evidence="1">Uncharacterized protein</fullName>
    </submittedName>
</protein>
<dbReference type="Proteomes" id="UP000318878">
    <property type="component" value="Unassembled WGS sequence"/>
</dbReference>
<dbReference type="OrthoDB" id="231509at2"/>